<keyword evidence="11" id="KW-1015">Disulfide bond</keyword>
<comment type="similarity">
    <text evidence="2">Belongs to the glycosyltransferase 29 family.</text>
</comment>
<keyword evidence="12" id="KW-0325">Glycoprotein</keyword>
<evidence type="ECO:0000256" key="3">
    <source>
        <dbReference type="ARBA" id="ARBA00020782"/>
    </source>
</evidence>
<comment type="catalytic activity">
    <reaction evidence="16">
        <text>a beta-D-galactoside + CMP-N-acetyl-beta-neuraminate = an N-acetyl-alpha-neuraminyl-(2-&gt;6)-beta-D-galactosyl derivative + CMP + H(+)</text>
        <dbReference type="Rhea" id="RHEA:52104"/>
        <dbReference type="ChEBI" id="CHEBI:15378"/>
        <dbReference type="ChEBI" id="CHEBI:28034"/>
        <dbReference type="ChEBI" id="CHEBI:57812"/>
        <dbReference type="ChEBI" id="CHEBI:60377"/>
        <dbReference type="ChEBI" id="CHEBI:136398"/>
        <dbReference type="EC" id="2.4.3.1"/>
    </reaction>
</comment>
<protein>
    <recommendedName>
        <fullName evidence="3">Beta-galactoside alpha-2,6-sialyltransferase 2</fullName>
        <ecNumber evidence="17">2.4.3.1</ecNumber>
    </recommendedName>
    <alternativeName>
        <fullName evidence="14">CMP-N-acetylneuraminate-beta-galactosamide-alpha-2,6-sialyltransferase 2</fullName>
    </alternativeName>
    <alternativeName>
        <fullName evidence="13">ST6Gal II</fullName>
    </alternativeName>
    <alternativeName>
        <fullName evidence="15">Sialyltransferase 2</fullName>
    </alternativeName>
</protein>
<keyword evidence="7" id="KW-0735">Signal-anchor</keyword>
<evidence type="ECO:0000256" key="11">
    <source>
        <dbReference type="ARBA" id="ARBA00023157"/>
    </source>
</evidence>
<evidence type="ECO:0000256" key="10">
    <source>
        <dbReference type="ARBA" id="ARBA00023136"/>
    </source>
</evidence>
<evidence type="ECO:0000256" key="14">
    <source>
        <dbReference type="ARBA" id="ARBA00030509"/>
    </source>
</evidence>
<keyword evidence="8" id="KW-1133">Transmembrane helix</keyword>
<evidence type="ECO:0000256" key="1">
    <source>
        <dbReference type="ARBA" id="ARBA00004447"/>
    </source>
</evidence>
<keyword evidence="19" id="KW-1185">Reference proteome</keyword>
<evidence type="ECO:0000313" key="19">
    <source>
        <dbReference type="Proteomes" id="UP001352852"/>
    </source>
</evidence>
<keyword evidence="6" id="KW-0812">Transmembrane</keyword>
<dbReference type="InterPro" id="IPR001675">
    <property type="entry name" value="Glyco_trans_29"/>
</dbReference>
<evidence type="ECO:0000256" key="9">
    <source>
        <dbReference type="ARBA" id="ARBA00023034"/>
    </source>
</evidence>
<keyword evidence="4" id="KW-0328">Glycosyltransferase</keyword>
<evidence type="ECO:0000256" key="6">
    <source>
        <dbReference type="ARBA" id="ARBA00022692"/>
    </source>
</evidence>
<evidence type="ECO:0000256" key="16">
    <source>
        <dbReference type="ARBA" id="ARBA00034249"/>
    </source>
</evidence>
<dbReference type="EC" id="2.4.3.1" evidence="17"/>
<keyword evidence="5" id="KW-0808">Transferase</keyword>
<evidence type="ECO:0000256" key="17">
    <source>
        <dbReference type="ARBA" id="ARBA00034329"/>
    </source>
</evidence>
<evidence type="ECO:0000256" key="15">
    <source>
        <dbReference type="ARBA" id="ARBA00032076"/>
    </source>
</evidence>
<evidence type="ECO:0000256" key="4">
    <source>
        <dbReference type="ARBA" id="ARBA00022676"/>
    </source>
</evidence>
<name>A0ABU7DBZ3_9TELE</name>
<evidence type="ECO:0000256" key="5">
    <source>
        <dbReference type="ARBA" id="ARBA00022679"/>
    </source>
</evidence>
<keyword evidence="9" id="KW-0333">Golgi apparatus</keyword>
<reference evidence="18 19" key="1">
    <citation type="submission" date="2021-06" db="EMBL/GenBank/DDBJ databases">
        <authorList>
            <person name="Palmer J.M."/>
        </authorList>
    </citation>
    <scope>NUCLEOTIDE SEQUENCE [LARGE SCALE GENOMIC DNA]</scope>
    <source>
        <strain evidence="18 19">CL_MEX2019</strain>
        <tissue evidence="18">Muscle</tissue>
    </source>
</reference>
<comment type="caution">
    <text evidence="18">The sequence shown here is derived from an EMBL/GenBank/DDBJ whole genome shotgun (WGS) entry which is preliminary data.</text>
</comment>
<evidence type="ECO:0000256" key="8">
    <source>
        <dbReference type="ARBA" id="ARBA00022989"/>
    </source>
</evidence>
<evidence type="ECO:0000313" key="18">
    <source>
        <dbReference type="EMBL" id="MED6272441.1"/>
    </source>
</evidence>
<keyword evidence="10" id="KW-0472">Membrane</keyword>
<dbReference type="InterPro" id="IPR038578">
    <property type="entry name" value="GT29-like_sf"/>
</dbReference>
<dbReference type="PANTHER" id="PTHR46059:SF3">
    <property type="entry name" value="BETA-GALACTOSIDE ALPHA-2,6-SIALYLTRANSFERASE 2"/>
    <property type="match status" value="1"/>
</dbReference>
<dbReference type="Pfam" id="PF00777">
    <property type="entry name" value="Glyco_transf_29"/>
    <property type="match status" value="1"/>
</dbReference>
<evidence type="ECO:0000256" key="12">
    <source>
        <dbReference type="ARBA" id="ARBA00023180"/>
    </source>
</evidence>
<evidence type="ECO:0000256" key="13">
    <source>
        <dbReference type="ARBA" id="ARBA00030410"/>
    </source>
</evidence>
<sequence>VLVCVSDTHDAVLRFNAAPTEGYEQDVGNKTTIRIINSQILANPKHEFNTSSIYKNVTLVAWDPAPYTVDLHKVSKLPRGGAARCCLCISGFNTNMNAERSTQRCVNSKL</sequence>
<feature type="non-terminal residue" evidence="18">
    <location>
        <position position="1"/>
    </location>
</feature>
<dbReference type="Gene3D" id="3.90.1480.20">
    <property type="entry name" value="Glycosyl transferase family 29"/>
    <property type="match status" value="1"/>
</dbReference>
<accession>A0ABU7DBZ3</accession>
<dbReference type="PANTHER" id="PTHR46059">
    <property type="entry name" value="BETA-GALACTOSIDE ALPHA-2,6-SIALYLTRANSFERASE"/>
    <property type="match status" value="1"/>
</dbReference>
<dbReference type="EMBL" id="JAHUTJ010020966">
    <property type="protein sequence ID" value="MED6272441.1"/>
    <property type="molecule type" value="Genomic_DNA"/>
</dbReference>
<evidence type="ECO:0000256" key="7">
    <source>
        <dbReference type="ARBA" id="ARBA00022968"/>
    </source>
</evidence>
<proteinExistence type="inferred from homology"/>
<dbReference type="Proteomes" id="UP001352852">
    <property type="component" value="Unassembled WGS sequence"/>
</dbReference>
<gene>
    <name evidence="18" type="primary">ST6GAL2_2</name>
    <name evidence="18" type="ORF">CHARACLAT_030426</name>
</gene>
<comment type="subcellular location">
    <subcellularLocation>
        <location evidence="1">Golgi apparatus</location>
        <location evidence="1">Golgi stack membrane</location>
        <topology evidence="1">Single-pass type II membrane protein</topology>
    </subcellularLocation>
</comment>
<evidence type="ECO:0000256" key="2">
    <source>
        <dbReference type="ARBA" id="ARBA00006003"/>
    </source>
</evidence>
<organism evidence="18 19">
    <name type="scientific">Characodon lateralis</name>
    <dbReference type="NCBI Taxonomy" id="208331"/>
    <lineage>
        <taxon>Eukaryota</taxon>
        <taxon>Metazoa</taxon>
        <taxon>Chordata</taxon>
        <taxon>Craniata</taxon>
        <taxon>Vertebrata</taxon>
        <taxon>Euteleostomi</taxon>
        <taxon>Actinopterygii</taxon>
        <taxon>Neopterygii</taxon>
        <taxon>Teleostei</taxon>
        <taxon>Neoteleostei</taxon>
        <taxon>Acanthomorphata</taxon>
        <taxon>Ovalentaria</taxon>
        <taxon>Atherinomorphae</taxon>
        <taxon>Cyprinodontiformes</taxon>
        <taxon>Goodeidae</taxon>
        <taxon>Characodon</taxon>
    </lineage>
</organism>